<dbReference type="Gene3D" id="1.20.1600.10">
    <property type="entry name" value="Outer membrane efflux proteins (OEP)"/>
    <property type="match status" value="2"/>
</dbReference>
<evidence type="ECO:0000256" key="2">
    <source>
        <dbReference type="SAM" id="MobiDB-lite"/>
    </source>
</evidence>
<sequence length="431" mass="48595">MKHLKKIAGKCIVGVFALGTIAAPSAASAAPNTLDDLDKVNALTLDEAIDRALNQSFNRELLELQYKALTYKEEDLEESKDDLDDALDSQEDSSFTLPEAREDFFDPKYQIPPTVTPEQMVWMGPLIETNAVLNEVLNGIGDITDAMNDMLEQQRNELEIAIEQIETEQDKVSIHEEEAKTAAELMIKGSYIQVLSDQKQIELLEESLVHASRNVIALQTQANYGIVTQEDVRKTYQAKVDQEDQLKQLQLDYKQHLAQLSLQLGIEYNPDLLLSDIVFHPTPVKRKSGDQLLDDAYALQTMDEDIEQAEWEEGHTDTTSNAGEDYLEQQTEIAETTRTQKTFELVASIGQTYTDAEKAYAAYIAAREDILPVSHELRDAQARFANGVITRHQLDQLRMKLIQARAELELRKLSYYAADAQVEAMEEGLIQ</sequence>
<keyword evidence="5" id="KW-1185">Reference proteome</keyword>
<dbReference type="RefSeq" id="WP_133581600.1">
    <property type="nucleotide sequence ID" value="NZ_SNYJ01000017.1"/>
</dbReference>
<dbReference type="OrthoDB" id="2542411at2"/>
<feature type="coiled-coil region" evidence="1">
    <location>
        <begin position="144"/>
        <end position="259"/>
    </location>
</feature>
<feature type="compositionally biased region" description="Acidic residues" evidence="2">
    <location>
        <begin position="80"/>
        <end position="91"/>
    </location>
</feature>
<dbReference type="SUPFAM" id="SSF56954">
    <property type="entry name" value="Outer membrane efflux proteins (OEP)"/>
    <property type="match status" value="2"/>
</dbReference>
<protein>
    <recommendedName>
        <fullName evidence="6">Outer membrane efflux protein</fullName>
    </recommendedName>
</protein>
<feature type="region of interest" description="Disordered" evidence="2">
    <location>
        <begin position="80"/>
        <end position="99"/>
    </location>
</feature>
<feature type="signal peptide" evidence="3">
    <location>
        <begin position="1"/>
        <end position="29"/>
    </location>
</feature>
<dbReference type="AlphaFoldDB" id="A0A4R6TSF7"/>
<comment type="caution">
    <text evidence="4">The sequence shown here is derived from an EMBL/GenBank/DDBJ whole genome shotgun (WGS) entry which is preliminary data.</text>
</comment>
<evidence type="ECO:0000256" key="3">
    <source>
        <dbReference type="SAM" id="SignalP"/>
    </source>
</evidence>
<keyword evidence="3" id="KW-0732">Signal</keyword>
<dbReference type="EMBL" id="SNYJ01000017">
    <property type="protein sequence ID" value="TDQ36558.1"/>
    <property type="molecule type" value="Genomic_DNA"/>
</dbReference>
<reference evidence="4 5" key="1">
    <citation type="submission" date="2019-03" db="EMBL/GenBank/DDBJ databases">
        <title>Genomic Encyclopedia of Type Strains, Phase IV (KMG-IV): sequencing the most valuable type-strain genomes for metagenomic binning, comparative biology and taxonomic classification.</title>
        <authorList>
            <person name="Goeker M."/>
        </authorList>
    </citation>
    <scope>NUCLEOTIDE SEQUENCE [LARGE SCALE GENOMIC DNA]</scope>
    <source>
        <strain evidence="4 5">DSM 28697</strain>
    </source>
</reference>
<accession>A0A4R6TSF7</accession>
<name>A0A4R6TSF7_9BACI</name>
<proteinExistence type="predicted"/>
<evidence type="ECO:0000256" key="1">
    <source>
        <dbReference type="SAM" id="Coils"/>
    </source>
</evidence>
<evidence type="ECO:0008006" key="6">
    <source>
        <dbReference type="Google" id="ProtNLM"/>
    </source>
</evidence>
<organism evidence="4 5">
    <name type="scientific">Aureibacillus halotolerans</name>
    <dbReference type="NCBI Taxonomy" id="1508390"/>
    <lineage>
        <taxon>Bacteria</taxon>
        <taxon>Bacillati</taxon>
        <taxon>Bacillota</taxon>
        <taxon>Bacilli</taxon>
        <taxon>Bacillales</taxon>
        <taxon>Bacillaceae</taxon>
        <taxon>Aureibacillus</taxon>
    </lineage>
</organism>
<evidence type="ECO:0000313" key="5">
    <source>
        <dbReference type="Proteomes" id="UP000295632"/>
    </source>
</evidence>
<feature type="chain" id="PRO_5020550721" description="Outer membrane efflux protein" evidence="3">
    <location>
        <begin position="30"/>
        <end position="431"/>
    </location>
</feature>
<gene>
    <name evidence="4" type="ORF">EV213_11722</name>
</gene>
<evidence type="ECO:0000313" key="4">
    <source>
        <dbReference type="EMBL" id="TDQ36558.1"/>
    </source>
</evidence>
<keyword evidence="1" id="KW-0175">Coiled coil</keyword>
<dbReference type="Proteomes" id="UP000295632">
    <property type="component" value="Unassembled WGS sequence"/>
</dbReference>